<dbReference type="AlphaFoldDB" id="A0A314UTP1"/>
<dbReference type="EMBL" id="PJQY01003098">
    <property type="protein sequence ID" value="PQM40268.1"/>
    <property type="molecule type" value="Genomic_DNA"/>
</dbReference>
<dbReference type="GO" id="GO:0005506">
    <property type="term" value="F:iron ion binding"/>
    <property type="evidence" value="ECO:0007669"/>
    <property type="project" value="InterPro"/>
</dbReference>
<dbReference type="GO" id="GO:0016705">
    <property type="term" value="F:oxidoreductase activity, acting on paired donors, with incorporation or reduction of molecular oxygen"/>
    <property type="evidence" value="ECO:0007669"/>
    <property type="project" value="InterPro"/>
</dbReference>
<sequence length="132" mass="14544">MGSPTVVVVGQAGNKFVLGAEDDVLAAKQPVTLVAIAGKQNIFELTGSRYRLVKGAMDEHTKEVLFDDFSLAFKAVWSLPVNFPGTVYWRGLRARSRIQSDFANTQGKKGGDFKGHIERYKQCVLLLASIKR</sequence>
<dbReference type="InterPro" id="IPR036396">
    <property type="entry name" value="Cyt_P450_sf"/>
</dbReference>
<dbReference type="GO" id="GO:0004497">
    <property type="term" value="F:monooxygenase activity"/>
    <property type="evidence" value="ECO:0007669"/>
    <property type="project" value="InterPro"/>
</dbReference>
<dbReference type="Gene3D" id="1.10.630.10">
    <property type="entry name" value="Cytochrome P450"/>
    <property type="match status" value="1"/>
</dbReference>
<proteinExistence type="predicted"/>
<dbReference type="Proteomes" id="UP000250321">
    <property type="component" value="Unassembled WGS sequence"/>
</dbReference>
<dbReference type="GO" id="GO:0020037">
    <property type="term" value="F:heme binding"/>
    <property type="evidence" value="ECO:0007669"/>
    <property type="project" value="InterPro"/>
</dbReference>
<reference evidence="1 2" key="1">
    <citation type="submission" date="2018-02" db="EMBL/GenBank/DDBJ databases">
        <title>Draft genome of wild Prunus yedoensis var. nudiflora.</title>
        <authorList>
            <person name="Baek S."/>
            <person name="Kim J.-H."/>
            <person name="Choi K."/>
            <person name="Kim G.-B."/>
            <person name="Cho A."/>
            <person name="Jang H."/>
            <person name="Shin C.-H."/>
            <person name="Yu H.-J."/>
            <person name="Mun J.-H."/>
        </authorList>
    </citation>
    <scope>NUCLEOTIDE SEQUENCE [LARGE SCALE GENOMIC DNA]</scope>
    <source>
        <strain evidence="2">cv. Jeju island</strain>
        <tissue evidence="1">Leaf</tissue>
    </source>
</reference>
<dbReference type="STRING" id="2094558.A0A314UTP1"/>
<keyword evidence="2" id="KW-1185">Reference proteome</keyword>
<evidence type="ECO:0000313" key="2">
    <source>
        <dbReference type="Proteomes" id="UP000250321"/>
    </source>
</evidence>
<organism evidence="1 2">
    <name type="scientific">Prunus yedoensis var. nudiflora</name>
    <dbReference type="NCBI Taxonomy" id="2094558"/>
    <lineage>
        <taxon>Eukaryota</taxon>
        <taxon>Viridiplantae</taxon>
        <taxon>Streptophyta</taxon>
        <taxon>Embryophyta</taxon>
        <taxon>Tracheophyta</taxon>
        <taxon>Spermatophyta</taxon>
        <taxon>Magnoliopsida</taxon>
        <taxon>eudicotyledons</taxon>
        <taxon>Gunneridae</taxon>
        <taxon>Pentapetalae</taxon>
        <taxon>rosids</taxon>
        <taxon>fabids</taxon>
        <taxon>Rosales</taxon>
        <taxon>Rosaceae</taxon>
        <taxon>Amygdaloideae</taxon>
        <taxon>Amygdaleae</taxon>
        <taxon>Prunus</taxon>
    </lineage>
</organism>
<name>A0A314UTP1_PRUYE</name>
<comment type="caution">
    <text evidence="1">The sequence shown here is derived from an EMBL/GenBank/DDBJ whole genome shotgun (WGS) entry which is preliminary data.</text>
</comment>
<accession>A0A314UTP1</accession>
<evidence type="ECO:0000313" key="1">
    <source>
        <dbReference type="EMBL" id="PQM40268.1"/>
    </source>
</evidence>
<protein>
    <submittedName>
        <fullName evidence="1">Taxadiene 5-alpha hydroxylase-like isoform X2</fullName>
    </submittedName>
</protein>
<gene>
    <name evidence="1" type="ORF">Pyn_40944</name>
</gene>